<evidence type="ECO:0000313" key="1">
    <source>
        <dbReference type="EMBL" id="KAL0940303.1"/>
    </source>
</evidence>
<evidence type="ECO:0000313" key="2">
    <source>
        <dbReference type="Proteomes" id="UP000805649"/>
    </source>
</evidence>
<organism evidence="1 2">
    <name type="scientific">Colletotrichum truncatum</name>
    <name type="common">Anthracnose fungus</name>
    <name type="synonym">Colletotrichum capsici</name>
    <dbReference type="NCBI Taxonomy" id="5467"/>
    <lineage>
        <taxon>Eukaryota</taxon>
        <taxon>Fungi</taxon>
        <taxon>Dikarya</taxon>
        <taxon>Ascomycota</taxon>
        <taxon>Pezizomycotina</taxon>
        <taxon>Sordariomycetes</taxon>
        <taxon>Hypocreomycetidae</taxon>
        <taxon>Glomerellales</taxon>
        <taxon>Glomerellaceae</taxon>
        <taxon>Colletotrichum</taxon>
        <taxon>Colletotrichum truncatum species complex</taxon>
    </lineage>
</organism>
<sequence length="661" mass="73227">MGMSAVPKTSTLVTPESIDAVYKYPIIDAESDQSSPAKHHRVSGHFENTPIRFNFYFPPRDRWDGRFFQLTFPTQHENATDEVIGFALDSHAYAVQATGSRGFQAEAAAAQFSRVVARRYYGSCSRRIYGYLYGGSGGSLQVIGAVENSIGIWDGAVPSVQAIPISAPNNPSIRAMASLVLRNSAEQIQDALRPGGTGDPFSILNPVEREMLQEATNLGVPIQAWEDFSEVSDASTLSLLSNVAVKILDPTYVDDFWFKKGYLGTDPSPLGEVLRTAVVSFVSTVRHVKVDSREVPFSVELDVALSPGTFMDEYWYDFTVSTADGVELGVLVGTFNYMTKVAVFNNKRVGKNDILLLRKLAQGIKLRVENRRSIAMRAYYRYQVPERRGFYGFDHLRNPDGSSRFPRRLVDVSKCLSEGALGGATHTGDIKVKIIVVQNLMDSGAFPWHADWYKKQVKQALGCRFEDNYRLWFNENTEHEWEGPSKKRASLIVPYRGIVQQALRDMSAWVERGVPPPASTSYSVAEDSSIILPPAADDRRGIQPTVHLTVEGGKKFEAKIGQTITFHATITAPPGAGAIVYVEWDFFGKGRYTYGHLSTPKQTVEVQTTFTYNTPGNFIVGIRATLQREGNVVSKYAGVMNLARVSVTVGKSTDLGKEFRL</sequence>
<name>A0ACC3Z880_COLTU</name>
<keyword evidence="2" id="KW-1185">Reference proteome</keyword>
<dbReference type="EMBL" id="VUJX02000002">
    <property type="protein sequence ID" value="KAL0940303.1"/>
    <property type="molecule type" value="Genomic_DNA"/>
</dbReference>
<protein>
    <submittedName>
        <fullName evidence="1">Pkd domain containing protein</fullName>
    </submittedName>
</protein>
<accession>A0ACC3Z880</accession>
<gene>
    <name evidence="1" type="ORF">CTRU02_203066</name>
</gene>
<dbReference type="Proteomes" id="UP000805649">
    <property type="component" value="Unassembled WGS sequence"/>
</dbReference>
<proteinExistence type="predicted"/>
<reference evidence="1 2" key="1">
    <citation type="journal article" date="2020" name="Phytopathology">
        <title>Genome Sequence Resources of Colletotrichum truncatum, C. plurivorum, C. musicola, and C. sojae: Four Species Pathogenic to Soybean (Glycine max).</title>
        <authorList>
            <person name="Rogerio F."/>
            <person name="Boufleur T.R."/>
            <person name="Ciampi-Guillardi M."/>
            <person name="Sukno S.A."/>
            <person name="Thon M.R."/>
            <person name="Massola Junior N.S."/>
            <person name="Baroncelli R."/>
        </authorList>
    </citation>
    <scope>NUCLEOTIDE SEQUENCE [LARGE SCALE GENOMIC DNA]</scope>
    <source>
        <strain evidence="1 2">CMES1059</strain>
    </source>
</reference>
<comment type="caution">
    <text evidence="1">The sequence shown here is derived from an EMBL/GenBank/DDBJ whole genome shotgun (WGS) entry which is preliminary data.</text>
</comment>